<dbReference type="InterPro" id="IPR036898">
    <property type="entry name" value="RNA_pol_Rpb7-like_N_sf"/>
</dbReference>
<dbReference type="OrthoDB" id="10250504at2759"/>
<feature type="region of interest" description="Disordered" evidence="8">
    <location>
        <begin position="226"/>
        <end position="257"/>
    </location>
</feature>
<dbReference type="GeneID" id="43582809"/>
<comment type="subcellular location">
    <subcellularLocation>
        <location evidence="1">Nucleus</location>
        <location evidence="1">Nucleolus</location>
    </subcellularLocation>
</comment>
<evidence type="ECO:0000256" key="1">
    <source>
        <dbReference type="ARBA" id="ARBA00004604"/>
    </source>
</evidence>
<feature type="region of interest" description="Disordered" evidence="8">
    <location>
        <begin position="1"/>
        <end position="29"/>
    </location>
</feature>
<organism evidence="10 11">
    <name type="scientific">Magnusiomyces paraingens</name>
    <dbReference type="NCBI Taxonomy" id="2606893"/>
    <lineage>
        <taxon>Eukaryota</taxon>
        <taxon>Fungi</taxon>
        <taxon>Dikarya</taxon>
        <taxon>Ascomycota</taxon>
        <taxon>Saccharomycotina</taxon>
        <taxon>Dipodascomycetes</taxon>
        <taxon>Dipodascales</taxon>
        <taxon>Dipodascaceae</taxon>
        <taxon>Magnusiomyces</taxon>
    </lineage>
</organism>
<comment type="function">
    <text evidence="7">DNA-dependent RNA polymerase which catalyzes the transcription of DNA into RNA using the four ribonucleoside triphosphates as substrates.</text>
</comment>
<dbReference type="InterPro" id="IPR041901">
    <property type="entry name" value="RNAP_I_Rpa43_N"/>
</dbReference>
<keyword evidence="11" id="KW-1185">Reference proteome</keyword>
<dbReference type="PANTHER" id="PTHR12709:SF5">
    <property type="entry name" value="DNA-DIRECTED RNA POLYMERASE I SUBUNIT RPA43"/>
    <property type="match status" value="1"/>
</dbReference>
<dbReference type="CDD" id="cd04328">
    <property type="entry name" value="RNAP_I_Rpa43_N"/>
    <property type="match status" value="1"/>
</dbReference>
<dbReference type="AlphaFoldDB" id="A0A5E8BZM6"/>
<keyword evidence="3 7" id="KW-0240">DNA-directed RNA polymerase</keyword>
<keyword evidence="5 7" id="KW-0804">Transcription</keyword>
<dbReference type="GO" id="GO:0006362">
    <property type="term" value="P:transcription elongation by RNA polymerase I"/>
    <property type="evidence" value="ECO:0007669"/>
    <property type="project" value="UniProtKB-ARBA"/>
</dbReference>
<feature type="region of interest" description="Disordered" evidence="8">
    <location>
        <begin position="367"/>
        <end position="423"/>
    </location>
</feature>
<dbReference type="InterPro" id="IPR041178">
    <property type="entry name" value="RPA43_OB"/>
</dbReference>
<dbReference type="Proteomes" id="UP000398389">
    <property type="component" value="Unassembled WGS sequence"/>
</dbReference>
<evidence type="ECO:0000256" key="5">
    <source>
        <dbReference type="ARBA" id="ARBA00023163"/>
    </source>
</evidence>
<evidence type="ECO:0000256" key="7">
    <source>
        <dbReference type="RuleBase" id="RU369086"/>
    </source>
</evidence>
<keyword evidence="6 7" id="KW-0539">Nucleus</keyword>
<evidence type="ECO:0000256" key="3">
    <source>
        <dbReference type="ARBA" id="ARBA00022478"/>
    </source>
</evidence>
<dbReference type="GO" id="GO:0005736">
    <property type="term" value="C:RNA polymerase I complex"/>
    <property type="evidence" value="ECO:0007669"/>
    <property type="project" value="TreeGrafter"/>
</dbReference>
<dbReference type="Gene3D" id="3.30.1490.120">
    <property type="entry name" value="RNA polymerase Rpb7-like, N-terminal domain"/>
    <property type="match status" value="1"/>
</dbReference>
<dbReference type="InterPro" id="IPR045113">
    <property type="entry name" value="Rpb7-like"/>
</dbReference>
<dbReference type="GO" id="GO:0006361">
    <property type="term" value="P:transcription initiation at RNA polymerase I promoter"/>
    <property type="evidence" value="ECO:0007669"/>
    <property type="project" value="UniProtKB-ARBA"/>
</dbReference>
<name>A0A5E8BZM6_9ASCO</name>
<dbReference type="PANTHER" id="PTHR12709">
    <property type="entry name" value="DNA-DIRECTED RNA POLYMERASE II, III"/>
    <property type="match status" value="1"/>
</dbReference>
<keyword evidence="4" id="KW-0597">Phosphoprotein</keyword>
<evidence type="ECO:0000313" key="11">
    <source>
        <dbReference type="Proteomes" id="UP000398389"/>
    </source>
</evidence>
<protein>
    <recommendedName>
        <fullName evidence="7">DNA-directed RNA polymerase subunit</fullName>
    </recommendedName>
</protein>
<evidence type="ECO:0000256" key="8">
    <source>
        <dbReference type="SAM" id="MobiDB-lite"/>
    </source>
</evidence>
<feature type="region of interest" description="Disordered" evidence="8">
    <location>
        <begin position="306"/>
        <end position="328"/>
    </location>
</feature>
<proteinExistence type="inferred from homology"/>
<dbReference type="EMBL" id="CABVLU010000003">
    <property type="protein sequence ID" value="VVT54275.1"/>
    <property type="molecule type" value="Genomic_DNA"/>
</dbReference>
<feature type="domain" description="RPA43 OB" evidence="9">
    <location>
        <begin position="159"/>
        <end position="302"/>
    </location>
</feature>
<sequence>MTTESTIITEHAPTAKRQKPTSGHATRQRVKSYVELKNPVDPATGLSQCFRKVTTTMYVSLAPMYSLNPVYGIKSQHLDPLLMTWYAPVGGVVLAYNSLQLLGQDEGEYRARKKAAAAQNSGDDAKDNNDEILLPVGKIVHESPYAFLWIAVDLLIWKPQQGDVVQGVINLQAPSHLSLLVNDVFHASIRRDSIPEDWEFVYFEADETYYDANDETANAVDAAVDSIEKEQEQKNQAKDGAETGEESADSKEKASDANKLAGASKSLGYWVDGNGDKVYEVVNFSIKRVLVSGRLISVQGTLRDSNSTYSKTVSDGSNSSFSSSTASVSTDIKKPKKIVFGDDDMPKPTKKVFTDDDTEMNNLSERINKEIEATGAASLDPATEVLAAAPASGLPKDNGDDEDDDDAAAPKYAEDSDSDNDSD</sequence>
<feature type="compositionally biased region" description="Low complexity" evidence="8">
    <location>
        <begin position="314"/>
        <end position="328"/>
    </location>
</feature>
<feature type="compositionally biased region" description="Basic and acidic residues" evidence="8">
    <location>
        <begin position="226"/>
        <end position="241"/>
    </location>
</feature>
<dbReference type="Gene3D" id="2.40.50.1060">
    <property type="match status" value="1"/>
</dbReference>
<evidence type="ECO:0000259" key="9">
    <source>
        <dbReference type="Pfam" id="PF17875"/>
    </source>
</evidence>
<dbReference type="Pfam" id="PF17875">
    <property type="entry name" value="RPA43_OB"/>
    <property type="match status" value="1"/>
</dbReference>
<comment type="similarity">
    <text evidence="2">Belongs to the eukaryotic RPA43 RNA polymerase subunit family.</text>
</comment>
<evidence type="ECO:0000256" key="2">
    <source>
        <dbReference type="ARBA" id="ARBA00005930"/>
    </source>
</evidence>
<reference evidence="10 11" key="1">
    <citation type="submission" date="2019-09" db="EMBL/GenBank/DDBJ databases">
        <authorList>
            <person name="Brejova B."/>
        </authorList>
    </citation>
    <scope>NUCLEOTIDE SEQUENCE [LARGE SCALE GENOMIC DNA]</scope>
</reference>
<gene>
    <name evidence="10" type="ORF">SAPINGB_P003994</name>
</gene>
<evidence type="ECO:0000256" key="6">
    <source>
        <dbReference type="ARBA" id="ARBA00023242"/>
    </source>
</evidence>
<evidence type="ECO:0000313" key="10">
    <source>
        <dbReference type="EMBL" id="VVT54275.1"/>
    </source>
</evidence>
<accession>A0A5E8BZM6</accession>
<evidence type="ECO:0000256" key="4">
    <source>
        <dbReference type="ARBA" id="ARBA00022553"/>
    </source>
</evidence>
<feature type="region of interest" description="Disordered" evidence="8">
    <location>
        <begin position="339"/>
        <end position="358"/>
    </location>
</feature>
<dbReference type="RefSeq" id="XP_031854600.1">
    <property type="nucleotide sequence ID" value="XM_031998709.1"/>
</dbReference>
<dbReference type="FunFam" id="3.30.1490.120:FF:000004">
    <property type="entry name" value="RNA polymerase I subunit Rpa43"/>
    <property type="match status" value="1"/>
</dbReference>